<evidence type="ECO:0000313" key="6">
    <source>
        <dbReference type="EMBL" id="CAI0415604.1"/>
    </source>
</evidence>
<keyword evidence="1" id="KW-0813">Transport</keyword>
<dbReference type="GO" id="GO:0006885">
    <property type="term" value="P:regulation of pH"/>
    <property type="evidence" value="ECO:0007669"/>
    <property type="project" value="TreeGrafter"/>
</dbReference>
<dbReference type="Proteomes" id="UP001154282">
    <property type="component" value="Unassembled WGS sequence"/>
</dbReference>
<evidence type="ECO:0000256" key="3">
    <source>
        <dbReference type="ARBA" id="ARBA00022958"/>
    </source>
</evidence>
<reference evidence="6" key="1">
    <citation type="submission" date="2022-08" db="EMBL/GenBank/DDBJ databases">
        <authorList>
            <person name="Gutierrez-Valencia J."/>
        </authorList>
    </citation>
    <scope>NUCLEOTIDE SEQUENCE</scope>
</reference>
<accession>A0AAV0K412</accession>
<dbReference type="GO" id="GO:0098662">
    <property type="term" value="P:inorganic cation transmembrane transport"/>
    <property type="evidence" value="ECO:0007669"/>
    <property type="project" value="TreeGrafter"/>
</dbReference>
<proteinExistence type="predicted"/>
<dbReference type="PANTHER" id="PTHR32468:SF22">
    <property type="entry name" value="CATION_H(+) ANTIPORTER 3-LIKE"/>
    <property type="match status" value="1"/>
</dbReference>
<keyword evidence="3" id="KW-0630">Potassium</keyword>
<dbReference type="Pfam" id="PF23259">
    <property type="entry name" value="CHX17_C"/>
    <property type="match status" value="1"/>
</dbReference>
<evidence type="ECO:0000256" key="1">
    <source>
        <dbReference type="ARBA" id="ARBA00022448"/>
    </source>
</evidence>
<dbReference type="PANTHER" id="PTHR32468">
    <property type="entry name" value="CATION/H + ANTIPORTER"/>
    <property type="match status" value="1"/>
</dbReference>
<gene>
    <name evidence="6" type="ORF">LITE_LOCUS16695</name>
</gene>
<dbReference type="AlphaFoldDB" id="A0AAV0K412"/>
<organism evidence="6 7">
    <name type="scientific">Linum tenue</name>
    <dbReference type="NCBI Taxonomy" id="586396"/>
    <lineage>
        <taxon>Eukaryota</taxon>
        <taxon>Viridiplantae</taxon>
        <taxon>Streptophyta</taxon>
        <taxon>Embryophyta</taxon>
        <taxon>Tracheophyta</taxon>
        <taxon>Spermatophyta</taxon>
        <taxon>Magnoliopsida</taxon>
        <taxon>eudicotyledons</taxon>
        <taxon>Gunneridae</taxon>
        <taxon>Pentapetalae</taxon>
        <taxon>rosids</taxon>
        <taxon>fabids</taxon>
        <taxon>Malpighiales</taxon>
        <taxon>Linaceae</taxon>
        <taxon>Linum</taxon>
    </lineage>
</organism>
<dbReference type="GO" id="GO:0006813">
    <property type="term" value="P:potassium ion transport"/>
    <property type="evidence" value="ECO:0007669"/>
    <property type="project" value="UniProtKB-KW"/>
</dbReference>
<dbReference type="InterPro" id="IPR057290">
    <property type="entry name" value="CHX17_C"/>
</dbReference>
<evidence type="ECO:0000259" key="5">
    <source>
        <dbReference type="Pfam" id="PF23259"/>
    </source>
</evidence>
<evidence type="ECO:0000313" key="7">
    <source>
        <dbReference type="Proteomes" id="UP001154282"/>
    </source>
</evidence>
<keyword evidence="7" id="KW-1185">Reference proteome</keyword>
<evidence type="ECO:0000256" key="2">
    <source>
        <dbReference type="ARBA" id="ARBA00022538"/>
    </source>
</evidence>
<keyword evidence="2" id="KW-0633">Potassium transport</keyword>
<evidence type="ECO:0000256" key="4">
    <source>
        <dbReference type="ARBA" id="ARBA00023065"/>
    </source>
</evidence>
<dbReference type="InterPro" id="IPR050794">
    <property type="entry name" value="CPA2_transporter"/>
</dbReference>
<dbReference type="GO" id="GO:0012505">
    <property type="term" value="C:endomembrane system"/>
    <property type="evidence" value="ECO:0007669"/>
    <property type="project" value="TreeGrafter"/>
</dbReference>
<name>A0AAV0K412_9ROSI</name>
<dbReference type="EMBL" id="CAMGYJ010000005">
    <property type="protein sequence ID" value="CAI0415604.1"/>
    <property type="molecule type" value="Genomic_DNA"/>
</dbReference>
<protein>
    <recommendedName>
        <fullName evidence="5">Cation/H(+) antiporter C-terminal domain-containing protein</fullName>
    </recommendedName>
</protein>
<sequence length="94" mass="10063">MPTNSNIKLVEERVRDGSDTSCIVREMGGNVDLVVVGRRHDTGCQALSGLAQWMEVPELGPLGDVLASQDFTAAASVLVIQQQIMKASHSSILN</sequence>
<feature type="domain" description="Cation/H(+) antiporter C-terminal" evidence="5">
    <location>
        <begin position="9"/>
        <end position="84"/>
    </location>
</feature>
<comment type="caution">
    <text evidence="6">The sequence shown here is derived from an EMBL/GenBank/DDBJ whole genome shotgun (WGS) entry which is preliminary data.</text>
</comment>
<keyword evidence="4" id="KW-0406">Ion transport</keyword>